<keyword evidence="2" id="KW-1185">Reference proteome</keyword>
<comment type="caution">
    <text evidence="1">The sequence shown here is derived from an EMBL/GenBank/DDBJ whole genome shotgun (WGS) entry which is preliminary data.</text>
</comment>
<accession>A0A5M9JSA8</accession>
<reference evidence="1 2" key="1">
    <citation type="submission" date="2019-06" db="EMBL/GenBank/DDBJ databases">
        <title>Genome Sequence of the Brown Rot Fungal Pathogen Monilinia fructicola.</title>
        <authorList>
            <person name="De Miccolis Angelini R.M."/>
            <person name="Landi L."/>
            <person name="Abate D."/>
            <person name="Pollastro S."/>
            <person name="Romanazzi G."/>
            <person name="Faretra F."/>
        </authorList>
    </citation>
    <scope>NUCLEOTIDE SEQUENCE [LARGE SCALE GENOMIC DNA]</scope>
    <source>
        <strain evidence="1 2">Mfrc123</strain>
    </source>
</reference>
<dbReference type="EMBL" id="VICG01000005">
    <property type="protein sequence ID" value="KAA8572141.1"/>
    <property type="molecule type" value="Genomic_DNA"/>
</dbReference>
<gene>
    <name evidence="1" type="ORF">EYC84_002056</name>
</gene>
<dbReference type="AlphaFoldDB" id="A0A5M9JSA8"/>
<proteinExistence type="predicted"/>
<sequence>MSDIPDRQMPLEYCEVDLEEGRQNSFFVMQGVLTWMDTFVAVGEFRIWVPILHSGSANIFAFDVLIEQRKAKRNPYT</sequence>
<evidence type="ECO:0000313" key="1">
    <source>
        <dbReference type="EMBL" id="KAA8572141.1"/>
    </source>
</evidence>
<name>A0A5M9JSA8_MONFR</name>
<protein>
    <submittedName>
        <fullName evidence="1">Uncharacterized protein</fullName>
    </submittedName>
</protein>
<organism evidence="1 2">
    <name type="scientific">Monilinia fructicola</name>
    <name type="common">Brown rot fungus</name>
    <name type="synonym">Ciboria fructicola</name>
    <dbReference type="NCBI Taxonomy" id="38448"/>
    <lineage>
        <taxon>Eukaryota</taxon>
        <taxon>Fungi</taxon>
        <taxon>Dikarya</taxon>
        <taxon>Ascomycota</taxon>
        <taxon>Pezizomycotina</taxon>
        <taxon>Leotiomycetes</taxon>
        <taxon>Helotiales</taxon>
        <taxon>Sclerotiniaceae</taxon>
        <taxon>Monilinia</taxon>
    </lineage>
</organism>
<evidence type="ECO:0000313" key="2">
    <source>
        <dbReference type="Proteomes" id="UP000322873"/>
    </source>
</evidence>
<dbReference type="Proteomes" id="UP000322873">
    <property type="component" value="Unassembled WGS sequence"/>
</dbReference>